<evidence type="ECO:0000313" key="3">
    <source>
        <dbReference type="EMBL" id="CAE4665950.1"/>
    </source>
</evidence>
<name>A0A7S4T5D1_9STRA</name>
<dbReference type="InterPro" id="IPR020845">
    <property type="entry name" value="AMP-binding_CS"/>
</dbReference>
<accession>A0A7S4T5D1</accession>
<dbReference type="Gene3D" id="3.40.50.12780">
    <property type="entry name" value="N-terminal domain of ligase-like"/>
    <property type="match status" value="1"/>
</dbReference>
<feature type="region of interest" description="Disordered" evidence="1">
    <location>
        <begin position="1"/>
        <end position="48"/>
    </location>
</feature>
<gene>
    <name evidence="3" type="ORF">DBRI00130_LOCUS42924</name>
</gene>
<dbReference type="EMBL" id="HBNS01059681">
    <property type="protein sequence ID" value="CAE4665950.1"/>
    <property type="molecule type" value="Transcribed_RNA"/>
</dbReference>
<dbReference type="PROSITE" id="PS00455">
    <property type="entry name" value="AMP_BINDING"/>
    <property type="match status" value="1"/>
</dbReference>
<evidence type="ECO:0000259" key="2">
    <source>
        <dbReference type="Pfam" id="PF00501"/>
    </source>
</evidence>
<dbReference type="Pfam" id="PF23562">
    <property type="entry name" value="AMP-binding_C_3"/>
    <property type="match status" value="1"/>
</dbReference>
<dbReference type="PANTHER" id="PTHR43813">
    <property type="entry name" value="ACYL-ACTIVATING ENZYME 16, CHLOROPLASTIC-RELATED"/>
    <property type="match status" value="1"/>
</dbReference>
<feature type="compositionally biased region" description="Polar residues" evidence="1">
    <location>
        <begin position="17"/>
        <end position="34"/>
    </location>
</feature>
<dbReference type="AlphaFoldDB" id="A0A7S4T5D1"/>
<evidence type="ECO:0000256" key="1">
    <source>
        <dbReference type="SAM" id="MobiDB-lite"/>
    </source>
</evidence>
<dbReference type="PRINTS" id="PR00154">
    <property type="entry name" value="AMPBINDING"/>
</dbReference>
<dbReference type="InterPro" id="IPR020459">
    <property type="entry name" value="AMP-binding"/>
</dbReference>
<organism evidence="3">
    <name type="scientific">Ditylum brightwellii</name>
    <dbReference type="NCBI Taxonomy" id="49249"/>
    <lineage>
        <taxon>Eukaryota</taxon>
        <taxon>Sar</taxon>
        <taxon>Stramenopiles</taxon>
        <taxon>Ochrophyta</taxon>
        <taxon>Bacillariophyta</taxon>
        <taxon>Mediophyceae</taxon>
        <taxon>Lithodesmiophycidae</taxon>
        <taxon>Lithodesmiales</taxon>
        <taxon>Lithodesmiaceae</taxon>
        <taxon>Ditylum</taxon>
    </lineage>
</organism>
<dbReference type="Pfam" id="PF00501">
    <property type="entry name" value="AMP-binding"/>
    <property type="match status" value="1"/>
</dbReference>
<protein>
    <recommendedName>
        <fullName evidence="2">AMP-dependent synthetase/ligase domain-containing protein</fullName>
    </recommendedName>
</protein>
<dbReference type="SUPFAM" id="SSF56801">
    <property type="entry name" value="Acetyl-CoA synthetase-like"/>
    <property type="match status" value="1"/>
</dbReference>
<dbReference type="InterPro" id="IPR000873">
    <property type="entry name" value="AMP-dep_synth/lig_dom"/>
</dbReference>
<reference evidence="3" key="1">
    <citation type="submission" date="2021-01" db="EMBL/GenBank/DDBJ databases">
        <authorList>
            <person name="Corre E."/>
            <person name="Pelletier E."/>
            <person name="Niang G."/>
            <person name="Scheremetjew M."/>
            <person name="Finn R."/>
            <person name="Kale V."/>
            <person name="Holt S."/>
            <person name="Cochrane G."/>
            <person name="Meng A."/>
            <person name="Brown T."/>
            <person name="Cohen L."/>
        </authorList>
    </citation>
    <scope>NUCLEOTIDE SEQUENCE</scope>
    <source>
        <strain evidence="3">GSO104</strain>
    </source>
</reference>
<dbReference type="InterPro" id="IPR042099">
    <property type="entry name" value="ANL_N_sf"/>
</dbReference>
<proteinExistence type="predicted"/>
<feature type="domain" description="AMP-dependent synthetase/ligase" evidence="2">
    <location>
        <begin position="73"/>
        <end position="542"/>
    </location>
</feature>
<sequence>MDTNDEAVLFGEGGAVSSRTPSARKSSPSVSRTEGTAPALNTLDHSNTDPLINKLRTMRNNVQSCPAIWSQLAKDCPNLRALYDAHLCDEKVDYTFKQMNEIVQKSARVFHDLGVTKGVNVAILGENSAQWLVADHGIQLAGGASAVRGADAPAEELRYIYEHSDSKNIAVLQGPRLLQKLAKDAEANSLTGLGLKNEYGSVKTILLMHREKKSDDDLAAMSSDLGVTIRVLADVINAASPLEGDSLPTLTRDDLATIVYTSGTTGRPKGVMLTHGNLLHQINHRIYPTVQFEDAEPIPGDVMLSLLPVWHITERTFELWILSRGSSVVYTSIRHFKNDLAKHQPQWMVLVPRVLEKVAMGVQDKFASGSAVAKTLVKLFTKTGTIRDVHRKVSQGLVVSDKKPSSLSKLKSKLIITALAPINAVGNKLVWSKVQNGFGGKQKAIISGGSALAGALESFYELCSIKIMVGYGLTECSPLIAFRRGDENLVTAGCVGKATSDTELRVVNPEVQASDESDRKALPDGEVGVVIARGPQVMKGYYKNPEATAKAIDQYGWFDTGDLGRINPATGDLILTGRCKDTIVLSNGENIEPSPIEDAILSESNLIEQVMLIGQDGRSLTAIAVLTPNELVNAGYIDAGEGKRLQKANEKVNLPNCSEEECGVASDLLNEAAKKLRNNASLKKAVLADMKEATKPFRAWEQVSNVYLTLEPFAMANGLLTQSYKVKRDFVVKRYEDEL</sequence>
<dbReference type="PANTHER" id="PTHR43813:SF1">
    <property type="entry name" value="ACYL-ACTIVATING ENZYME 16, CHLOROPLASTIC-RELATED"/>
    <property type="match status" value="1"/>
</dbReference>
<dbReference type="InterPro" id="IPR052987">
    <property type="entry name" value="Chloroplast_AMP-bd_Enzymes"/>
</dbReference>